<dbReference type="EMBL" id="JAAABM010000010">
    <property type="protein sequence ID" value="KAF7674463.1"/>
    <property type="molecule type" value="Genomic_DNA"/>
</dbReference>
<evidence type="ECO:0000313" key="2">
    <source>
        <dbReference type="Proteomes" id="UP000596902"/>
    </source>
</evidence>
<sequence length="67" mass="7798">MSRSVLGLPPTLRAERNHGGIAHITQDQPQDSILLTTSSPLRALDRYHAHRYRLLWRRSKFLSWFDG</sequence>
<keyword evidence="2" id="KW-1185">Reference proteome</keyword>
<reference evidence="1" key="2">
    <citation type="submission" date="2020-08" db="EMBL/GenBank/DDBJ databases">
        <title>Draft Genome Sequence of Cumin Blight Pathogen Alternaria burnsii.</title>
        <authorList>
            <person name="Feng Z."/>
        </authorList>
    </citation>
    <scope>NUCLEOTIDE SEQUENCE</scope>
    <source>
        <strain evidence="1">CBS107.38</strain>
    </source>
</reference>
<dbReference type="GeneID" id="62205448"/>
<proteinExistence type="predicted"/>
<evidence type="ECO:0000313" key="1">
    <source>
        <dbReference type="EMBL" id="KAF7674463.1"/>
    </source>
</evidence>
<dbReference type="AlphaFoldDB" id="A0A8H7B162"/>
<accession>A0A8H7B162</accession>
<name>A0A8H7B162_9PLEO</name>
<organism evidence="1 2">
    <name type="scientific">Alternaria burnsii</name>
    <dbReference type="NCBI Taxonomy" id="1187904"/>
    <lineage>
        <taxon>Eukaryota</taxon>
        <taxon>Fungi</taxon>
        <taxon>Dikarya</taxon>
        <taxon>Ascomycota</taxon>
        <taxon>Pezizomycotina</taxon>
        <taxon>Dothideomycetes</taxon>
        <taxon>Pleosporomycetidae</taxon>
        <taxon>Pleosporales</taxon>
        <taxon>Pleosporineae</taxon>
        <taxon>Pleosporaceae</taxon>
        <taxon>Alternaria</taxon>
        <taxon>Alternaria sect. Alternaria</taxon>
    </lineage>
</organism>
<dbReference type="Proteomes" id="UP000596902">
    <property type="component" value="Unassembled WGS sequence"/>
</dbReference>
<gene>
    <name evidence="1" type="ORF">GT037_007223</name>
</gene>
<comment type="caution">
    <text evidence="1">The sequence shown here is derived from an EMBL/GenBank/DDBJ whole genome shotgun (WGS) entry which is preliminary data.</text>
</comment>
<reference evidence="1" key="1">
    <citation type="submission" date="2020-01" db="EMBL/GenBank/DDBJ databases">
        <authorList>
            <person name="Feng Z.H.Z."/>
        </authorList>
    </citation>
    <scope>NUCLEOTIDE SEQUENCE</scope>
    <source>
        <strain evidence="1">CBS107.38</strain>
    </source>
</reference>
<dbReference type="RefSeq" id="XP_038784758.1">
    <property type="nucleotide sequence ID" value="XM_038932270.1"/>
</dbReference>
<protein>
    <submittedName>
        <fullName evidence="1">Uncharacterized protein</fullName>
    </submittedName>
</protein>